<name>A0A316F8D9_9ACTN</name>
<dbReference type="OrthoDB" id="3846417at2"/>
<keyword evidence="2" id="KW-1185">Reference proteome</keyword>
<sequence>MSGLTLQDVLDFDSGPWHAASGVWSRLALGIDDASEDLIRCTRDLDAAWPQGTGSAAAVEQGSKLRTEADNTYLPAKRLADAFDQHAYAMRGYRTQAEQIVASARQAGYTVDTATMSITAPASAYTGGNLDRTGRETGALLNDLRLVVDYARAQDDTTAATIKGNVPSGQNGFATTPPAKITRAQELANKIKNPAYEPTPAELDELRALVEVYGKDPAFAHDVLTSLGPKGLLELSGTLATYQLDHPGKDADDLLFNRGTADMVGDLQNGLGVMLSTATTETGTTTGPRGETYVPGRYELSSQWVGDLMAAGRSKIDIGDPSSPARYVEDVYGYQLLGPMLHNNSFDSGFLTTVGGDIVDFEMEQGKDGALWTEARGENIRLDWTVDHDDNKAPAGYDPVNSLMSALSRNGEATRDMLTGVTHFTADGPEGGRLPRLDYLLTDRDWNATPDVPGGPGWTAEMMANGKDYKNGSLNEFGVALERATTDQPGPEARRLVEAIIYETSIDEQAKGYADGTDPAKGGKTEDFAKTDLIHPELRDSMGNIVSAYIVDVNHNIADGRSVTDEMIDVNRTDLTRFLADIGKDEGAHQTVANAEAVYTAAQYDQILSGRQNPNDDINGNLRAMEVVSHNYGSVLGALDFGAGEAQHATSAELDEKHNKNIEDRYKVVGPLVEGTVGAATSRVPGLSDLANGFVGNVLEDLEEGAKVDNSGRTTYDVGSMLGAGRTTAVDLTEVGLYNSGRLEGLPAGLIQDGQPKPVSQWTDEDHRDWQAYKGGLGQSTVGNAAAQAGDSYQNGYEWTKGVLTDWKNGETK</sequence>
<evidence type="ECO:0000313" key="2">
    <source>
        <dbReference type="Proteomes" id="UP000245697"/>
    </source>
</evidence>
<gene>
    <name evidence="1" type="ORF">BC793_113145</name>
</gene>
<dbReference type="AlphaFoldDB" id="A0A316F8D9"/>
<dbReference type="Proteomes" id="UP000245697">
    <property type="component" value="Unassembled WGS sequence"/>
</dbReference>
<organism evidence="1 2">
    <name type="scientific">Actinoplanes xinjiangensis</name>
    <dbReference type="NCBI Taxonomy" id="512350"/>
    <lineage>
        <taxon>Bacteria</taxon>
        <taxon>Bacillati</taxon>
        <taxon>Actinomycetota</taxon>
        <taxon>Actinomycetes</taxon>
        <taxon>Micromonosporales</taxon>
        <taxon>Micromonosporaceae</taxon>
        <taxon>Actinoplanes</taxon>
    </lineage>
</organism>
<accession>A0A316F8D9</accession>
<comment type="caution">
    <text evidence="1">The sequence shown here is derived from an EMBL/GenBank/DDBJ whole genome shotgun (WGS) entry which is preliminary data.</text>
</comment>
<dbReference type="EMBL" id="QGGR01000013">
    <property type="protein sequence ID" value="PWK43463.1"/>
    <property type="molecule type" value="Genomic_DNA"/>
</dbReference>
<protein>
    <submittedName>
        <fullName evidence="1">Uncharacterized protein</fullName>
    </submittedName>
</protein>
<proteinExistence type="predicted"/>
<reference evidence="1 2" key="1">
    <citation type="submission" date="2018-05" db="EMBL/GenBank/DDBJ databases">
        <title>Genomic Encyclopedia of Archaeal and Bacterial Type Strains, Phase II (KMG-II): from individual species to whole genera.</title>
        <authorList>
            <person name="Goeker M."/>
        </authorList>
    </citation>
    <scope>NUCLEOTIDE SEQUENCE [LARGE SCALE GENOMIC DNA]</scope>
    <source>
        <strain evidence="1 2">DSM 45184</strain>
    </source>
</reference>
<evidence type="ECO:0000313" key="1">
    <source>
        <dbReference type="EMBL" id="PWK43463.1"/>
    </source>
</evidence>